<organism evidence="2 3">
    <name type="scientific">Bacillus cereus</name>
    <dbReference type="NCBI Taxonomy" id="1396"/>
    <lineage>
        <taxon>Bacteria</taxon>
        <taxon>Bacillati</taxon>
        <taxon>Bacillota</taxon>
        <taxon>Bacilli</taxon>
        <taxon>Bacillales</taxon>
        <taxon>Bacillaceae</taxon>
        <taxon>Bacillus</taxon>
        <taxon>Bacillus cereus group</taxon>
    </lineage>
</organism>
<dbReference type="EMBL" id="NUHO01000076">
    <property type="protein sequence ID" value="PGM91578.1"/>
    <property type="molecule type" value="Genomic_DNA"/>
</dbReference>
<evidence type="ECO:0000313" key="2">
    <source>
        <dbReference type="EMBL" id="PGM91578.1"/>
    </source>
</evidence>
<evidence type="ECO:0000313" key="3">
    <source>
        <dbReference type="Proteomes" id="UP000222054"/>
    </source>
</evidence>
<sequence>MEKVSQHVLDILSAGIAEYTQNITLMMMAYEDGLDMVEIEEIQSVYEKLETTMLFYQSHATGPDRLLSQELYIRLQETMRRMMGKEAQKPDERVSHKLSSLPKGVTVHTEDGEHTYYVFQHEMLGYIGRLFVRAEGLNSLHVEAEMAEGDKGNLVKERMLQRIVEAFEKDILGVS</sequence>
<dbReference type="AlphaFoldDB" id="A0A2B9DFX2"/>
<dbReference type="RefSeq" id="WP_098777866.1">
    <property type="nucleotide sequence ID" value="NZ_NUHO01000076.1"/>
</dbReference>
<feature type="region of interest" description="Disordered" evidence="1">
    <location>
        <begin position="85"/>
        <end position="104"/>
    </location>
</feature>
<feature type="compositionally biased region" description="Basic and acidic residues" evidence="1">
    <location>
        <begin position="85"/>
        <end position="95"/>
    </location>
</feature>
<reference evidence="2 3" key="1">
    <citation type="submission" date="2017-09" db="EMBL/GenBank/DDBJ databases">
        <title>Large-scale bioinformatics analysis of Bacillus genomes uncovers conserved roles of natural products in bacterial physiology.</title>
        <authorList>
            <consortium name="Agbiome Team Llc"/>
            <person name="Bleich R.M."/>
            <person name="Grubbs K.J."/>
            <person name="Santa Maria K.C."/>
            <person name="Allen S.E."/>
            <person name="Farag S."/>
            <person name="Shank E.A."/>
            <person name="Bowers A."/>
        </authorList>
    </citation>
    <scope>NUCLEOTIDE SEQUENCE [LARGE SCALE GENOMIC DNA]</scope>
    <source>
        <strain evidence="2 3">AFS053130</strain>
    </source>
</reference>
<dbReference type="Proteomes" id="UP000222054">
    <property type="component" value="Unassembled WGS sequence"/>
</dbReference>
<name>A0A2B9DFX2_BACCE</name>
<proteinExistence type="predicted"/>
<gene>
    <name evidence="2" type="ORF">CN958_17995</name>
</gene>
<accession>A0A2B9DFX2</accession>
<protein>
    <submittedName>
        <fullName evidence="2">Uncharacterized protein</fullName>
    </submittedName>
</protein>
<comment type="caution">
    <text evidence="2">The sequence shown here is derived from an EMBL/GenBank/DDBJ whole genome shotgun (WGS) entry which is preliminary data.</text>
</comment>
<evidence type="ECO:0000256" key="1">
    <source>
        <dbReference type="SAM" id="MobiDB-lite"/>
    </source>
</evidence>